<keyword evidence="2" id="KW-0812">Transmembrane</keyword>
<dbReference type="SUPFAM" id="SSF48350">
    <property type="entry name" value="GTPase activation domain, GAP"/>
    <property type="match status" value="1"/>
</dbReference>
<dbReference type="GO" id="GO:0005096">
    <property type="term" value="F:GTPase activator activity"/>
    <property type="evidence" value="ECO:0007669"/>
    <property type="project" value="TreeGrafter"/>
</dbReference>
<protein>
    <recommendedName>
        <fullName evidence="3">Rho-GAP domain-containing protein</fullName>
    </recommendedName>
</protein>
<dbReference type="GO" id="GO:0007165">
    <property type="term" value="P:signal transduction"/>
    <property type="evidence" value="ECO:0007669"/>
    <property type="project" value="InterPro"/>
</dbReference>
<feature type="region of interest" description="Disordered" evidence="1">
    <location>
        <begin position="334"/>
        <end position="378"/>
    </location>
</feature>
<evidence type="ECO:0000313" key="4">
    <source>
        <dbReference type="EMBL" id="KAK2192499.1"/>
    </source>
</evidence>
<dbReference type="PROSITE" id="PS50238">
    <property type="entry name" value="RHOGAP"/>
    <property type="match status" value="1"/>
</dbReference>
<dbReference type="Proteomes" id="UP001209878">
    <property type="component" value="Unassembled WGS sequence"/>
</dbReference>
<dbReference type="InterPro" id="IPR008936">
    <property type="entry name" value="Rho_GTPase_activation_prot"/>
</dbReference>
<feature type="region of interest" description="Disordered" evidence="1">
    <location>
        <begin position="440"/>
        <end position="461"/>
    </location>
</feature>
<sequence>MSGLRSFVLGCVSNRSNEVLTSPNKRFNKYVSSPLDGAVFGVAVAVSLVVVSVGGWQPIVFPPDMPSRRRPLVGSWGRHAGIKATGTSPNHRRAKVRFGVPLSEALKGDIIPVPLVELIVYIAQKGVTTTDLFRRPGNPSDIKTIMKFMAEGRQKFLLKIPNGVFGEDTERRLLSVLELPTRMEQYDVTHNIIMSLAPATQQLLVLLFGTWFRIVNHAEFNTMSSEAVAKSVAGSLFHTCADDPQKIEKAVQVLQMLIDDFGVADMFGRKNIQYFADVTQTGIRVREKYRYEYHYPPEDSAQSDKSLQLFTLVLQKEADKRGFSINDNAISEEEFYGESSRSRADTNDSHQSAVRIHAPSSPPSPQSLQPQLHLGTVDDSTYNPHKTLTHVSSLSAPEVNQGLTVSPELSTTRMQYLSTSLSRFDHVRRKQMIRLKKRSNWFLSSNPPPGGTDREGSHDTSVGLLSVAGSSDLLLSDTAMSDGGASDNMPQDSVQITLDMDSTMNGNDTSVTTDVSVDSSLSSSKQTQLQPSDIANVNHQSHRPLHRLSPSSRGCPTPSPSPPSPLSRVTEKEVRYFMVENYYGSPSVKKPS</sequence>
<feature type="compositionally biased region" description="Low complexity" evidence="1">
    <location>
        <begin position="508"/>
        <end position="524"/>
    </location>
</feature>
<dbReference type="InterPro" id="IPR000198">
    <property type="entry name" value="RhoGAP_dom"/>
</dbReference>
<reference evidence="4" key="1">
    <citation type="journal article" date="2023" name="Mol. Biol. Evol.">
        <title>Third-Generation Sequencing Reveals the Adaptive Role of the Epigenome in Three Deep-Sea Polychaetes.</title>
        <authorList>
            <person name="Perez M."/>
            <person name="Aroh O."/>
            <person name="Sun Y."/>
            <person name="Lan Y."/>
            <person name="Juniper S.K."/>
            <person name="Young C.R."/>
            <person name="Angers B."/>
            <person name="Qian P.Y."/>
        </authorList>
    </citation>
    <scope>NUCLEOTIDE SEQUENCE</scope>
    <source>
        <strain evidence="4">R07B-5</strain>
    </source>
</reference>
<dbReference type="SMART" id="SM00324">
    <property type="entry name" value="RhoGAP"/>
    <property type="match status" value="1"/>
</dbReference>
<organism evidence="4 5">
    <name type="scientific">Ridgeia piscesae</name>
    <name type="common">Tubeworm</name>
    <dbReference type="NCBI Taxonomy" id="27915"/>
    <lineage>
        <taxon>Eukaryota</taxon>
        <taxon>Metazoa</taxon>
        <taxon>Spiralia</taxon>
        <taxon>Lophotrochozoa</taxon>
        <taxon>Annelida</taxon>
        <taxon>Polychaeta</taxon>
        <taxon>Sedentaria</taxon>
        <taxon>Canalipalpata</taxon>
        <taxon>Sabellida</taxon>
        <taxon>Siboglinidae</taxon>
        <taxon>Ridgeia</taxon>
    </lineage>
</organism>
<dbReference type="PANTHER" id="PTHR23179:SF27">
    <property type="entry name" value="RHO GTPASE ACTIVATING PROTEIN AT 71E, ISOFORM D"/>
    <property type="match status" value="1"/>
</dbReference>
<dbReference type="Gene3D" id="1.10.555.10">
    <property type="entry name" value="Rho GTPase activation protein"/>
    <property type="match status" value="1"/>
</dbReference>
<evidence type="ECO:0000313" key="5">
    <source>
        <dbReference type="Proteomes" id="UP001209878"/>
    </source>
</evidence>
<feature type="transmembrane region" description="Helical" evidence="2">
    <location>
        <begin position="37"/>
        <end position="61"/>
    </location>
</feature>
<evidence type="ECO:0000256" key="2">
    <source>
        <dbReference type="SAM" id="Phobius"/>
    </source>
</evidence>
<comment type="caution">
    <text evidence="4">The sequence shown here is derived from an EMBL/GenBank/DDBJ whole genome shotgun (WGS) entry which is preliminary data.</text>
</comment>
<dbReference type="CDD" id="cd00159">
    <property type="entry name" value="RhoGAP"/>
    <property type="match status" value="1"/>
</dbReference>
<keyword evidence="2" id="KW-0472">Membrane</keyword>
<feature type="region of interest" description="Disordered" evidence="1">
    <location>
        <begin position="500"/>
        <end position="569"/>
    </location>
</feature>
<feature type="compositionally biased region" description="Polar residues" evidence="1">
    <location>
        <begin position="525"/>
        <end position="539"/>
    </location>
</feature>
<dbReference type="Pfam" id="PF00620">
    <property type="entry name" value="RhoGAP"/>
    <property type="match status" value="1"/>
</dbReference>
<evidence type="ECO:0000256" key="1">
    <source>
        <dbReference type="SAM" id="MobiDB-lite"/>
    </source>
</evidence>
<dbReference type="EMBL" id="JAODUO010000029">
    <property type="protein sequence ID" value="KAK2192499.1"/>
    <property type="molecule type" value="Genomic_DNA"/>
</dbReference>
<dbReference type="PANTHER" id="PTHR23179">
    <property type="entry name" value="T-CELL ACTIVATION RHO GTPASE ACTIVATING PROTEIN-RELATED"/>
    <property type="match status" value="1"/>
</dbReference>
<keyword evidence="2" id="KW-1133">Transmembrane helix</keyword>
<accession>A0AAD9PD63</accession>
<name>A0AAD9PD63_RIDPI</name>
<proteinExistence type="predicted"/>
<evidence type="ECO:0000259" key="3">
    <source>
        <dbReference type="PROSITE" id="PS50238"/>
    </source>
</evidence>
<feature type="domain" description="Rho-GAP" evidence="3">
    <location>
        <begin position="100"/>
        <end position="265"/>
    </location>
</feature>
<dbReference type="AlphaFoldDB" id="A0AAD9PD63"/>
<keyword evidence="5" id="KW-1185">Reference proteome</keyword>
<gene>
    <name evidence="4" type="ORF">NP493_29g06010</name>
</gene>